<evidence type="ECO:0000313" key="2">
    <source>
        <dbReference type="Proteomes" id="UP000253235"/>
    </source>
</evidence>
<protein>
    <submittedName>
        <fullName evidence="1">DUF2851 family protein</fullName>
    </submittedName>
</protein>
<dbReference type="AlphaFoldDB" id="A0A482U1L3"/>
<reference evidence="1 2" key="1">
    <citation type="submission" date="2019-01" db="EMBL/GenBank/DDBJ databases">
        <title>Flavobacterium sp. nov. isolated from arctic soil.</title>
        <authorList>
            <person name="Kim D.-U."/>
        </authorList>
    </citation>
    <scope>NUCLEOTIDE SEQUENCE [LARGE SCALE GENOMIC DNA]</scope>
    <source>
        <strain evidence="1 2">Kopri-42</strain>
    </source>
</reference>
<dbReference type="EMBL" id="QNVY02000001">
    <property type="protein sequence ID" value="RYJ52660.1"/>
    <property type="molecule type" value="Genomic_DNA"/>
</dbReference>
<dbReference type="OrthoDB" id="1005072at2"/>
<keyword evidence="2" id="KW-1185">Reference proteome</keyword>
<evidence type="ECO:0000313" key="1">
    <source>
        <dbReference type="EMBL" id="RYJ52660.1"/>
    </source>
</evidence>
<dbReference type="Pfam" id="PF11013">
    <property type="entry name" value="DUF2851"/>
    <property type="match status" value="1"/>
</dbReference>
<dbReference type="InterPro" id="IPR021272">
    <property type="entry name" value="DUF2851"/>
</dbReference>
<organism evidence="1 2">
    <name type="scientific">Flavobacterium petrolei</name>
    <dbReference type="NCBI Taxonomy" id="2259594"/>
    <lineage>
        <taxon>Bacteria</taxon>
        <taxon>Pseudomonadati</taxon>
        <taxon>Bacteroidota</taxon>
        <taxon>Flavobacteriia</taxon>
        <taxon>Flavobacteriales</taxon>
        <taxon>Flavobacteriaceae</taxon>
        <taxon>Flavobacterium</taxon>
    </lineage>
</organism>
<name>A0A482U1L3_9FLAO</name>
<accession>A0A482U1L3</accession>
<comment type="caution">
    <text evidence="1">The sequence shown here is derived from an EMBL/GenBank/DDBJ whole genome shotgun (WGS) entry which is preliminary data.</text>
</comment>
<gene>
    <name evidence="1" type="ORF">DR871_001000</name>
</gene>
<dbReference type="RefSeq" id="WP_113665493.1">
    <property type="nucleotide sequence ID" value="NZ_QNVY02000001.1"/>
</dbReference>
<proteinExistence type="predicted"/>
<sequence length="426" mass="50260">MKEDFLHYLWKFKKFDTLNLKTCNGEEITIINAGQYLELAGPDFFNAQITIDKQKWAGNVEIHLKSSDWYVHHHERDETYENVILHVVWEHDTEIFRKNNTEIPVLELRKHVDALTLSNYQSLVSPKSWIFCEKQIQEIDVFVFKNWQERLFFERLERKSKPIFDLLEQTNQDWEAVLFCLLAKNFGLNTNGEIFLKIAQTIPFSIVRKESFEVENLEALIFGTAGLLDFNKEDNYFKDLKFRYFYLLHKYQLEKSCIEPVQFFKHRPDNFPTIRLSQLANLYHNQQNLFSKISAINSLKSCYDLFQVSVSEYWFNHYQFDKESPNKRKSLAKSFIDLIVINTIIPLQFAFAKSQGKEISEDLIQLLNEVTPEKNAIIDKFNSFGIVSKSAFETQSLLQLKNEYCNKSKCLECSVGIELLKKQLVV</sequence>
<dbReference type="Proteomes" id="UP000253235">
    <property type="component" value="Unassembled WGS sequence"/>
</dbReference>